<accession>A0A382W223</accession>
<gene>
    <name evidence="2" type="ORF">METZ01_LOCUS405032</name>
</gene>
<keyword evidence="1" id="KW-0472">Membrane</keyword>
<keyword evidence="1" id="KW-0812">Transmembrane</keyword>
<evidence type="ECO:0000313" key="2">
    <source>
        <dbReference type="EMBL" id="SVD52178.1"/>
    </source>
</evidence>
<proteinExistence type="predicted"/>
<dbReference type="AlphaFoldDB" id="A0A382W223"/>
<sequence length="230" mass="26663">MLLARRFIASIIAILTIPVFITLVFFSNLAINFSDPNFYNKHLIQANVYEHISYQIIPSLIETSDIPEDEIYRELSFELLNVLDPQWTQTNVELSLSQLIPYLSGNKDHFNIEILLKDRTEAALISLNTKLKEPQYYDFFTTNILLPILYEETKLTLNDNIGIELTENELNNLVVFSITQKDYEDLIDTAFLSMTPYILGEQDSFSIKIQMQDKWKQSLSNLALLADRKL</sequence>
<organism evidence="2">
    <name type="scientific">marine metagenome</name>
    <dbReference type="NCBI Taxonomy" id="408172"/>
    <lineage>
        <taxon>unclassified sequences</taxon>
        <taxon>metagenomes</taxon>
        <taxon>ecological metagenomes</taxon>
    </lineage>
</organism>
<name>A0A382W223_9ZZZZ</name>
<evidence type="ECO:0000256" key="1">
    <source>
        <dbReference type="SAM" id="Phobius"/>
    </source>
</evidence>
<dbReference type="EMBL" id="UINC01156001">
    <property type="protein sequence ID" value="SVD52178.1"/>
    <property type="molecule type" value="Genomic_DNA"/>
</dbReference>
<feature type="non-terminal residue" evidence="2">
    <location>
        <position position="230"/>
    </location>
</feature>
<feature type="transmembrane region" description="Helical" evidence="1">
    <location>
        <begin position="7"/>
        <end position="31"/>
    </location>
</feature>
<reference evidence="2" key="1">
    <citation type="submission" date="2018-05" db="EMBL/GenBank/DDBJ databases">
        <authorList>
            <person name="Lanie J.A."/>
            <person name="Ng W.-L."/>
            <person name="Kazmierczak K.M."/>
            <person name="Andrzejewski T.M."/>
            <person name="Davidsen T.M."/>
            <person name="Wayne K.J."/>
            <person name="Tettelin H."/>
            <person name="Glass J.I."/>
            <person name="Rusch D."/>
            <person name="Podicherti R."/>
            <person name="Tsui H.-C.T."/>
            <person name="Winkler M.E."/>
        </authorList>
    </citation>
    <scope>NUCLEOTIDE SEQUENCE</scope>
</reference>
<keyword evidence="1" id="KW-1133">Transmembrane helix</keyword>
<protein>
    <submittedName>
        <fullName evidence="2">Uncharacterized protein</fullName>
    </submittedName>
</protein>